<keyword evidence="8" id="KW-1185">Reference proteome</keyword>
<dbReference type="Proteomes" id="UP000092461">
    <property type="component" value="Unassembled WGS sequence"/>
</dbReference>
<protein>
    <recommendedName>
        <fullName evidence="6">Fatty acid hydroxylase domain-containing protein</fullName>
    </recommendedName>
</protein>
<dbReference type="InterPro" id="IPR006694">
    <property type="entry name" value="Fatty_acid_hydroxylase"/>
</dbReference>
<organism evidence="7 8">
    <name type="scientific">Lutzomyia longipalpis</name>
    <name type="common">Sand fly</name>
    <dbReference type="NCBI Taxonomy" id="7200"/>
    <lineage>
        <taxon>Eukaryota</taxon>
        <taxon>Metazoa</taxon>
        <taxon>Ecdysozoa</taxon>
        <taxon>Arthropoda</taxon>
        <taxon>Hexapoda</taxon>
        <taxon>Insecta</taxon>
        <taxon>Pterygota</taxon>
        <taxon>Neoptera</taxon>
        <taxon>Endopterygota</taxon>
        <taxon>Diptera</taxon>
        <taxon>Nematocera</taxon>
        <taxon>Psychodoidea</taxon>
        <taxon>Psychodidae</taxon>
        <taxon>Lutzomyia</taxon>
        <taxon>Lutzomyia</taxon>
    </lineage>
</organism>
<evidence type="ECO:0000259" key="6">
    <source>
        <dbReference type="Pfam" id="PF04116"/>
    </source>
</evidence>
<dbReference type="EMBL" id="AJWK01008460">
    <property type="status" value="NOT_ANNOTATED_CDS"/>
    <property type="molecule type" value="Genomic_DNA"/>
</dbReference>
<evidence type="ECO:0000256" key="3">
    <source>
        <dbReference type="ARBA" id="ARBA00022989"/>
    </source>
</evidence>
<keyword evidence="4 5" id="KW-0472">Membrane</keyword>
<dbReference type="GO" id="GO:0008610">
    <property type="term" value="P:lipid biosynthetic process"/>
    <property type="evidence" value="ECO:0007669"/>
    <property type="project" value="InterPro"/>
</dbReference>
<evidence type="ECO:0000256" key="1">
    <source>
        <dbReference type="ARBA" id="ARBA00004370"/>
    </source>
</evidence>
<feature type="transmembrane region" description="Helical" evidence="5">
    <location>
        <begin position="36"/>
        <end position="60"/>
    </location>
</feature>
<dbReference type="EnsemblMetazoa" id="LLOJ002576-RA">
    <property type="protein sequence ID" value="LLOJ002576-PA"/>
    <property type="gene ID" value="LLOJ002576"/>
</dbReference>
<proteinExistence type="predicted"/>
<accession>A0A1B0CE06</accession>
<reference evidence="7" key="1">
    <citation type="submission" date="2020-05" db="UniProtKB">
        <authorList>
            <consortium name="EnsemblMetazoa"/>
        </authorList>
    </citation>
    <scope>IDENTIFICATION</scope>
    <source>
        <strain evidence="7">Jacobina</strain>
    </source>
</reference>
<evidence type="ECO:0000256" key="2">
    <source>
        <dbReference type="ARBA" id="ARBA00022692"/>
    </source>
</evidence>
<name>A0A1B0CE06_LUTLO</name>
<dbReference type="GO" id="GO:0005506">
    <property type="term" value="F:iron ion binding"/>
    <property type="evidence" value="ECO:0007669"/>
    <property type="project" value="InterPro"/>
</dbReference>
<dbReference type="AlphaFoldDB" id="A0A1B0CE06"/>
<evidence type="ECO:0000256" key="4">
    <source>
        <dbReference type="ARBA" id="ARBA00023136"/>
    </source>
</evidence>
<dbReference type="GO" id="GO:0016491">
    <property type="term" value="F:oxidoreductase activity"/>
    <property type="evidence" value="ECO:0007669"/>
    <property type="project" value="InterPro"/>
</dbReference>
<dbReference type="PANTHER" id="PTHR11863">
    <property type="entry name" value="STEROL DESATURASE"/>
    <property type="match status" value="1"/>
</dbReference>
<comment type="subcellular location">
    <subcellularLocation>
        <location evidence="1">Membrane</location>
    </subcellularLocation>
</comment>
<evidence type="ECO:0000256" key="5">
    <source>
        <dbReference type="SAM" id="Phobius"/>
    </source>
</evidence>
<dbReference type="VEuPathDB" id="VectorBase:LLOJ002576"/>
<feature type="transmembrane region" description="Helical" evidence="5">
    <location>
        <begin position="198"/>
        <end position="220"/>
    </location>
</feature>
<feature type="transmembrane region" description="Helical" evidence="5">
    <location>
        <begin position="160"/>
        <end position="183"/>
    </location>
</feature>
<dbReference type="VEuPathDB" id="VectorBase:LLONM1_004344"/>
<sequence length="402" mass="48354">MKERESPKWHPMTDGVKWTEYCADTLEKLWNRIPSLLGHIIATVIIFAFGATLKGEWILIMVHFLKQMGRSVYVGESEGIADTNENLTLPLSWEDLSLERLYLKDWPSFWLYSAIGSYTMYFLLGGFIHWYFYVRRRHKAHEWKIQPDKFLPPHLELDEIFWGSLTLLICSAITGTIACYAANNGPWLKIYYDWNEYGWWWFFLQIPAIFIYQDYATYWLHRIYHFPFLYKRFHKLHHKYKQPTAFSVTAIHPVEIVHIQITTLLMPIFLVPLHWAPFYGVALYAYYHAILDHSGVAFKAFWWQPWQPDAAFHDNHHQYFHVNFGFNIKYWDKIHKTERRKDRVYREDTFYGTGKSLDEVPEDVLRSEIEERKSENPLAYKDNRNKYELTENDLQIRNRKVN</sequence>
<dbReference type="InterPro" id="IPR050307">
    <property type="entry name" value="Sterol_Desaturase_Related"/>
</dbReference>
<evidence type="ECO:0000313" key="8">
    <source>
        <dbReference type="Proteomes" id="UP000092461"/>
    </source>
</evidence>
<dbReference type="Pfam" id="PF04116">
    <property type="entry name" value="FA_hydroxylase"/>
    <property type="match status" value="1"/>
</dbReference>
<feature type="domain" description="Fatty acid hydroxylase" evidence="6">
    <location>
        <begin position="208"/>
        <end position="337"/>
    </location>
</feature>
<keyword evidence="3 5" id="KW-1133">Transmembrane helix</keyword>
<feature type="transmembrane region" description="Helical" evidence="5">
    <location>
        <begin position="109"/>
        <end position="134"/>
    </location>
</feature>
<evidence type="ECO:0000313" key="7">
    <source>
        <dbReference type="EnsemblMetazoa" id="LLOJ002576-PA"/>
    </source>
</evidence>
<dbReference type="GO" id="GO:0016020">
    <property type="term" value="C:membrane"/>
    <property type="evidence" value="ECO:0007669"/>
    <property type="project" value="UniProtKB-SubCell"/>
</dbReference>
<keyword evidence="2 5" id="KW-0812">Transmembrane</keyword>